<evidence type="ECO:0000313" key="2">
    <source>
        <dbReference type="Proteomes" id="UP000789342"/>
    </source>
</evidence>
<sequence length="103" mass="11537">RNNNDTHIAFVVDGETHTDHLQYIYCQLSKLEKAFVHIITTGKKRGLSGKKLSKENAQESNCNVLIHDLETLAISSGRDGIMTKVSLGMVQILDQIQPDILIY</sequence>
<keyword evidence="2" id="KW-1185">Reference proteome</keyword>
<dbReference type="EMBL" id="CAJVPV010045531">
    <property type="protein sequence ID" value="CAG8769349.1"/>
    <property type="molecule type" value="Genomic_DNA"/>
</dbReference>
<protein>
    <submittedName>
        <fullName evidence="1">4224_t:CDS:1</fullName>
    </submittedName>
</protein>
<name>A0A9N9J9J2_9GLOM</name>
<feature type="non-terminal residue" evidence="1">
    <location>
        <position position="103"/>
    </location>
</feature>
<comment type="caution">
    <text evidence="1">The sequence shown here is derived from an EMBL/GenBank/DDBJ whole genome shotgun (WGS) entry which is preliminary data.</text>
</comment>
<gene>
    <name evidence="1" type="ORF">AMORRO_LOCUS16489</name>
</gene>
<dbReference type="AlphaFoldDB" id="A0A9N9J9J2"/>
<evidence type="ECO:0000313" key="1">
    <source>
        <dbReference type="EMBL" id="CAG8769349.1"/>
    </source>
</evidence>
<accession>A0A9N9J9J2</accession>
<feature type="non-terminal residue" evidence="1">
    <location>
        <position position="1"/>
    </location>
</feature>
<proteinExistence type="predicted"/>
<reference evidence="1" key="1">
    <citation type="submission" date="2021-06" db="EMBL/GenBank/DDBJ databases">
        <authorList>
            <person name="Kallberg Y."/>
            <person name="Tangrot J."/>
            <person name="Rosling A."/>
        </authorList>
    </citation>
    <scope>NUCLEOTIDE SEQUENCE</scope>
    <source>
        <strain evidence="1">CL551</strain>
    </source>
</reference>
<organism evidence="1 2">
    <name type="scientific">Acaulospora morrowiae</name>
    <dbReference type="NCBI Taxonomy" id="94023"/>
    <lineage>
        <taxon>Eukaryota</taxon>
        <taxon>Fungi</taxon>
        <taxon>Fungi incertae sedis</taxon>
        <taxon>Mucoromycota</taxon>
        <taxon>Glomeromycotina</taxon>
        <taxon>Glomeromycetes</taxon>
        <taxon>Diversisporales</taxon>
        <taxon>Acaulosporaceae</taxon>
        <taxon>Acaulospora</taxon>
    </lineage>
</organism>
<dbReference type="Proteomes" id="UP000789342">
    <property type="component" value="Unassembled WGS sequence"/>
</dbReference>